<name>A0AAV8YCI7_9CUCU</name>
<comment type="caution">
    <text evidence="2">The sequence shown here is derived from an EMBL/GenBank/DDBJ whole genome shotgun (WGS) entry which is preliminary data.</text>
</comment>
<dbReference type="Proteomes" id="UP001162162">
    <property type="component" value="Unassembled WGS sequence"/>
</dbReference>
<feature type="transmembrane region" description="Helical" evidence="1">
    <location>
        <begin position="61"/>
        <end position="81"/>
    </location>
</feature>
<dbReference type="AlphaFoldDB" id="A0AAV8YCI7"/>
<reference evidence="2" key="1">
    <citation type="journal article" date="2023" name="Insect Mol. Biol.">
        <title>Genome sequencing provides insights into the evolution of gene families encoding plant cell wall-degrading enzymes in longhorned beetles.</title>
        <authorList>
            <person name="Shin N.R."/>
            <person name="Okamura Y."/>
            <person name="Kirsch R."/>
            <person name="Pauchet Y."/>
        </authorList>
    </citation>
    <scope>NUCLEOTIDE SEQUENCE</scope>
    <source>
        <strain evidence="2">AMC_N1</strain>
    </source>
</reference>
<accession>A0AAV8YCI7</accession>
<evidence type="ECO:0000313" key="2">
    <source>
        <dbReference type="EMBL" id="KAJ8949235.1"/>
    </source>
</evidence>
<keyword evidence="1" id="KW-1133">Transmembrane helix</keyword>
<organism evidence="2 3">
    <name type="scientific">Aromia moschata</name>
    <dbReference type="NCBI Taxonomy" id="1265417"/>
    <lineage>
        <taxon>Eukaryota</taxon>
        <taxon>Metazoa</taxon>
        <taxon>Ecdysozoa</taxon>
        <taxon>Arthropoda</taxon>
        <taxon>Hexapoda</taxon>
        <taxon>Insecta</taxon>
        <taxon>Pterygota</taxon>
        <taxon>Neoptera</taxon>
        <taxon>Endopterygota</taxon>
        <taxon>Coleoptera</taxon>
        <taxon>Polyphaga</taxon>
        <taxon>Cucujiformia</taxon>
        <taxon>Chrysomeloidea</taxon>
        <taxon>Cerambycidae</taxon>
        <taxon>Cerambycinae</taxon>
        <taxon>Callichromatini</taxon>
        <taxon>Aromia</taxon>
    </lineage>
</organism>
<evidence type="ECO:0000256" key="1">
    <source>
        <dbReference type="SAM" id="Phobius"/>
    </source>
</evidence>
<protein>
    <submittedName>
        <fullName evidence="2">Uncharacterized protein</fullName>
    </submittedName>
</protein>
<keyword evidence="1" id="KW-0812">Transmembrane</keyword>
<keyword evidence="3" id="KW-1185">Reference proteome</keyword>
<sequence>MHDSFSTEQHNFYSDYFKRYNVYLSFITPPTVPKKIDETKMYEINIRNQSTNTKPLNMPFIILYLCLALGGYVIILLRSLLICQNTVHHVIQISMMILKISICEL</sequence>
<dbReference type="EMBL" id="JAPWTK010000121">
    <property type="protein sequence ID" value="KAJ8949235.1"/>
    <property type="molecule type" value="Genomic_DNA"/>
</dbReference>
<keyword evidence="1" id="KW-0472">Membrane</keyword>
<gene>
    <name evidence="2" type="ORF">NQ318_022747</name>
</gene>
<proteinExistence type="predicted"/>
<evidence type="ECO:0000313" key="3">
    <source>
        <dbReference type="Proteomes" id="UP001162162"/>
    </source>
</evidence>